<keyword evidence="6 11" id="KW-0812">Transmembrane</keyword>
<feature type="region of interest" description="Disordered" evidence="12">
    <location>
        <begin position="288"/>
        <end position="310"/>
    </location>
</feature>
<dbReference type="EMBL" id="RKHY01000001">
    <property type="protein sequence ID" value="ROS43362.1"/>
    <property type="molecule type" value="Genomic_DNA"/>
</dbReference>
<evidence type="ECO:0000256" key="10">
    <source>
        <dbReference type="ARBA" id="ARBA00023136"/>
    </source>
</evidence>
<keyword evidence="8" id="KW-0067">ATP-binding</keyword>
<dbReference type="InterPro" id="IPR027417">
    <property type="entry name" value="P-loop_NTPase"/>
</dbReference>
<dbReference type="GO" id="GO:0005886">
    <property type="term" value="C:plasma membrane"/>
    <property type="evidence" value="ECO:0007669"/>
    <property type="project" value="UniProtKB-SubCell"/>
</dbReference>
<dbReference type="InterPro" id="IPR017871">
    <property type="entry name" value="ABC_transporter-like_CS"/>
</dbReference>
<evidence type="ECO:0000259" key="13">
    <source>
        <dbReference type="PROSITE" id="PS50893"/>
    </source>
</evidence>
<dbReference type="SMART" id="SM00382">
    <property type="entry name" value="AAA"/>
    <property type="match status" value="1"/>
</dbReference>
<reference evidence="15 16" key="1">
    <citation type="submission" date="2018-11" db="EMBL/GenBank/DDBJ databases">
        <title>Sequencing the genomes of 1000 actinobacteria strains.</title>
        <authorList>
            <person name="Klenk H.-P."/>
        </authorList>
    </citation>
    <scope>NUCLEOTIDE SEQUENCE [LARGE SCALE GENOMIC DNA]</scope>
    <source>
        <strain evidence="15 16">DSM 44348</strain>
    </source>
</reference>
<dbReference type="InterPro" id="IPR003439">
    <property type="entry name" value="ABC_transporter-like_ATP-bd"/>
</dbReference>
<evidence type="ECO:0000259" key="14">
    <source>
        <dbReference type="PROSITE" id="PS50928"/>
    </source>
</evidence>
<proteinExistence type="inferred from homology"/>
<keyword evidence="9 11" id="KW-1133">Transmembrane helix</keyword>
<dbReference type="SUPFAM" id="SSF52540">
    <property type="entry name" value="P-loop containing nucleoside triphosphate hydrolases"/>
    <property type="match status" value="1"/>
</dbReference>
<evidence type="ECO:0000256" key="5">
    <source>
        <dbReference type="ARBA" id="ARBA00022475"/>
    </source>
</evidence>
<dbReference type="NCBIfam" id="TIGR01727">
    <property type="entry name" value="oligo_HPY"/>
    <property type="match status" value="1"/>
</dbReference>
<dbReference type="CDD" id="cd03257">
    <property type="entry name" value="ABC_NikE_OppD_transporters"/>
    <property type="match status" value="1"/>
</dbReference>
<evidence type="ECO:0000256" key="3">
    <source>
        <dbReference type="ARBA" id="ARBA00005417"/>
    </source>
</evidence>
<evidence type="ECO:0000256" key="7">
    <source>
        <dbReference type="ARBA" id="ARBA00022741"/>
    </source>
</evidence>
<dbReference type="GO" id="GO:0055085">
    <property type="term" value="P:transmembrane transport"/>
    <property type="evidence" value="ECO:0007669"/>
    <property type="project" value="InterPro"/>
</dbReference>
<dbReference type="Proteomes" id="UP000274843">
    <property type="component" value="Unassembled WGS sequence"/>
</dbReference>
<dbReference type="FunFam" id="3.40.50.300:FF:000016">
    <property type="entry name" value="Oligopeptide ABC transporter ATP-binding component"/>
    <property type="match status" value="1"/>
</dbReference>
<dbReference type="PANTHER" id="PTHR43297">
    <property type="entry name" value="OLIGOPEPTIDE TRANSPORT ATP-BINDING PROTEIN APPD"/>
    <property type="match status" value="1"/>
</dbReference>
<feature type="transmembrane region" description="Helical" evidence="11">
    <location>
        <begin position="28"/>
        <end position="50"/>
    </location>
</feature>
<dbReference type="GO" id="GO:0015833">
    <property type="term" value="P:peptide transport"/>
    <property type="evidence" value="ECO:0007669"/>
    <property type="project" value="InterPro"/>
</dbReference>
<organism evidence="15 16">
    <name type="scientific">Amycolatopsis thermoflava</name>
    <dbReference type="NCBI Taxonomy" id="84480"/>
    <lineage>
        <taxon>Bacteria</taxon>
        <taxon>Bacillati</taxon>
        <taxon>Actinomycetota</taxon>
        <taxon>Actinomycetes</taxon>
        <taxon>Pseudonocardiales</taxon>
        <taxon>Pseudonocardiaceae</taxon>
        <taxon>Amycolatopsis</taxon>
        <taxon>Amycolatopsis methanolica group</taxon>
    </lineage>
</organism>
<dbReference type="Gene3D" id="3.40.50.300">
    <property type="entry name" value="P-loop containing nucleotide triphosphate hydrolases"/>
    <property type="match status" value="1"/>
</dbReference>
<comment type="caution">
    <text evidence="15">The sequence shown here is derived from an EMBL/GenBank/DDBJ whole genome shotgun (WGS) entry which is preliminary data.</text>
</comment>
<keyword evidence="10 11" id="KW-0472">Membrane</keyword>
<evidence type="ECO:0000256" key="9">
    <source>
        <dbReference type="ARBA" id="ARBA00022989"/>
    </source>
</evidence>
<keyword evidence="5" id="KW-1003">Cell membrane</keyword>
<name>A0A3N2H368_9PSEU</name>
<gene>
    <name evidence="15" type="ORF">EDD35_5773</name>
</gene>
<evidence type="ECO:0000256" key="12">
    <source>
        <dbReference type="SAM" id="MobiDB-lite"/>
    </source>
</evidence>
<accession>A0A3N2H368</accession>
<dbReference type="AlphaFoldDB" id="A0A3N2H368"/>
<feature type="domain" description="ABC transporter" evidence="13">
    <location>
        <begin position="322"/>
        <end position="570"/>
    </location>
</feature>
<dbReference type="PROSITE" id="PS50928">
    <property type="entry name" value="ABC_TM1"/>
    <property type="match status" value="1"/>
</dbReference>
<comment type="similarity">
    <text evidence="3">Belongs to the ABC transporter superfamily.</text>
</comment>
<dbReference type="InterPro" id="IPR003593">
    <property type="entry name" value="AAA+_ATPase"/>
</dbReference>
<evidence type="ECO:0000256" key="4">
    <source>
        <dbReference type="ARBA" id="ARBA00022448"/>
    </source>
</evidence>
<dbReference type="PROSITE" id="PS50893">
    <property type="entry name" value="ABC_TRANSPORTER_2"/>
    <property type="match status" value="1"/>
</dbReference>
<evidence type="ECO:0000313" key="15">
    <source>
        <dbReference type="EMBL" id="ROS43362.1"/>
    </source>
</evidence>
<dbReference type="InterPro" id="IPR050388">
    <property type="entry name" value="ABC_Ni/Peptide_Import"/>
</dbReference>
<keyword evidence="4 11" id="KW-0813">Transport</keyword>
<evidence type="ECO:0000256" key="11">
    <source>
        <dbReference type="RuleBase" id="RU363032"/>
    </source>
</evidence>
<dbReference type="InterPro" id="IPR013563">
    <property type="entry name" value="Oligopep_ABC_C"/>
</dbReference>
<feature type="transmembrane region" description="Helical" evidence="11">
    <location>
        <begin position="91"/>
        <end position="113"/>
    </location>
</feature>
<evidence type="ECO:0000313" key="16">
    <source>
        <dbReference type="Proteomes" id="UP000274843"/>
    </source>
</evidence>
<dbReference type="Gene3D" id="1.10.3720.10">
    <property type="entry name" value="MetI-like"/>
    <property type="match status" value="1"/>
</dbReference>
<evidence type="ECO:0000256" key="6">
    <source>
        <dbReference type="ARBA" id="ARBA00022692"/>
    </source>
</evidence>
<dbReference type="InterPro" id="IPR025966">
    <property type="entry name" value="OppC_N"/>
</dbReference>
<dbReference type="GO" id="GO:0005524">
    <property type="term" value="F:ATP binding"/>
    <property type="evidence" value="ECO:0007669"/>
    <property type="project" value="UniProtKB-KW"/>
</dbReference>
<keyword evidence="7" id="KW-0547">Nucleotide-binding</keyword>
<dbReference type="CDD" id="cd06261">
    <property type="entry name" value="TM_PBP2"/>
    <property type="match status" value="1"/>
</dbReference>
<feature type="domain" description="ABC transmembrane type-1" evidence="14">
    <location>
        <begin position="93"/>
        <end position="278"/>
    </location>
</feature>
<comment type="subcellular location">
    <subcellularLocation>
        <location evidence="11">Cell membrane</location>
        <topology evidence="11">Multi-pass membrane protein</topology>
    </subcellularLocation>
    <subcellularLocation>
        <location evidence="2">Cell membrane</location>
        <topology evidence="2">Peripheral membrane protein</topology>
    </subcellularLocation>
    <subcellularLocation>
        <location evidence="1">Membrane</location>
        <topology evidence="1">Multi-pass membrane protein</topology>
    </subcellularLocation>
</comment>
<dbReference type="Pfam" id="PF00005">
    <property type="entry name" value="ABC_tran"/>
    <property type="match status" value="1"/>
</dbReference>
<dbReference type="Pfam" id="PF12911">
    <property type="entry name" value="OppC_N"/>
    <property type="match status" value="1"/>
</dbReference>
<sequence length="652" mass="68511">MTTMPTTSARGRGGDSAGVWRAVIRRPLGALSLAYLAVVATAAIAAPWLAPYDPTATDLSHVLSMPSADHWLGTDRLGRDILSRLMYGGQVTLLGVLQAVATVLVLGVAMGLASGFLGGRVDRALNWLIDVVLAIPVIITLLVVLAVFGTNETAAMVTLGVLGAPGLARVVRGVTLAVRQEPYIAAARVAGLPSSYIVLRHVLPRCYGPIIVQASLFAGVSLLTETGLGYLGLGVQPPTPTWGGMVADASQVIDQQPWMLVPAGAVIGLGILAFGLLGDVVRDATGQRGKRAASTRAARRGTLRAEPAAHPASAEPAALLSVRGLSVALPTAQGTTTVVEDVDLDINPGQTVGIVGESGCGKSITGRAILGLLPAGGTIASGSIRLGGDELTTMTKAELARLRGRKIALISQEPLAGLDPVFTVGQQIDELVRRHDRLPRRHVRARTLELLTAVRLPDPEGVAARYPYQLSGGMAQRVVIALALAGRPELLIADEPTTALDVTVQAEILDLLRQLQGETGMAILLITHDWGVVADLCDRAYVMYAGHMVESAPTEEMFDVPLHPYTAGLLRSSPRLAEPGLPLPAIEGTVPEPRDWPAGCHFAPRCPLATAICREGAIAVAKPEENRRTKCIRFDEVRRGEGHDGAGTLARR</sequence>
<evidence type="ECO:0000256" key="2">
    <source>
        <dbReference type="ARBA" id="ARBA00004202"/>
    </source>
</evidence>
<dbReference type="SUPFAM" id="SSF161098">
    <property type="entry name" value="MetI-like"/>
    <property type="match status" value="1"/>
</dbReference>
<feature type="transmembrane region" description="Helical" evidence="11">
    <location>
        <begin position="258"/>
        <end position="281"/>
    </location>
</feature>
<dbReference type="Pfam" id="PF08352">
    <property type="entry name" value="oligo_HPY"/>
    <property type="match status" value="1"/>
</dbReference>
<evidence type="ECO:0000256" key="1">
    <source>
        <dbReference type="ARBA" id="ARBA00004141"/>
    </source>
</evidence>
<dbReference type="PROSITE" id="PS00211">
    <property type="entry name" value="ABC_TRANSPORTER_1"/>
    <property type="match status" value="1"/>
</dbReference>
<dbReference type="InterPro" id="IPR000515">
    <property type="entry name" value="MetI-like"/>
</dbReference>
<dbReference type="InterPro" id="IPR035906">
    <property type="entry name" value="MetI-like_sf"/>
</dbReference>
<keyword evidence="16" id="KW-1185">Reference proteome</keyword>
<evidence type="ECO:0000256" key="8">
    <source>
        <dbReference type="ARBA" id="ARBA00022840"/>
    </source>
</evidence>
<dbReference type="Pfam" id="PF00528">
    <property type="entry name" value="BPD_transp_1"/>
    <property type="match status" value="1"/>
</dbReference>
<feature type="compositionally biased region" description="Basic residues" evidence="12">
    <location>
        <begin position="288"/>
        <end position="302"/>
    </location>
</feature>
<protein>
    <submittedName>
        <fullName evidence="15">Peptide/nickel transport system permease protein</fullName>
    </submittedName>
</protein>
<feature type="transmembrane region" description="Helical" evidence="11">
    <location>
        <begin position="125"/>
        <end position="148"/>
    </location>
</feature>
<comment type="similarity">
    <text evidence="11">Belongs to the binding-protein-dependent transport system permease family.</text>
</comment>
<dbReference type="GO" id="GO:0016887">
    <property type="term" value="F:ATP hydrolysis activity"/>
    <property type="evidence" value="ECO:0007669"/>
    <property type="project" value="InterPro"/>
</dbReference>
<dbReference type="PANTHER" id="PTHR43297:SF2">
    <property type="entry name" value="DIPEPTIDE TRANSPORT ATP-BINDING PROTEIN DPPD"/>
    <property type="match status" value="1"/>
</dbReference>